<dbReference type="GO" id="GO:0007059">
    <property type="term" value="P:chromosome segregation"/>
    <property type="evidence" value="ECO:0007669"/>
    <property type="project" value="InterPro"/>
</dbReference>
<gene>
    <name evidence="3" type="ORF">L249_8845</name>
</gene>
<accession>A0A367L235</accession>
<evidence type="ECO:0008006" key="5">
    <source>
        <dbReference type="Google" id="ProtNLM"/>
    </source>
</evidence>
<dbReference type="Pfam" id="PF08202">
    <property type="entry name" value="MIS13"/>
    <property type="match status" value="1"/>
</dbReference>
<dbReference type="PANTHER" id="PTHR14778">
    <property type="entry name" value="KINETOCHORE-ASSOCIATED PROTEIN DSN1 HOMOLOG"/>
    <property type="match status" value="1"/>
</dbReference>
<feature type="region of interest" description="Disordered" evidence="2">
    <location>
        <begin position="1"/>
        <end position="283"/>
    </location>
</feature>
<feature type="compositionally biased region" description="Basic and acidic residues" evidence="2">
    <location>
        <begin position="205"/>
        <end position="226"/>
    </location>
</feature>
<proteinExistence type="predicted"/>
<keyword evidence="4" id="KW-1185">Reference proteome</keyword>
<evidence type="ECO:0000313" key="3">
    <source>
        <dbReference type="EMBL" id="RCI08478.1"/>
    </source>
</evidence>
<feature type="coiled-coil region" evidence="1">
    <location>
        <begin position="378"/>
        <end position="405"/>
    </location>
</feature>
<reference evidence="3 4" key="1">
    <citation type="journal article" date="2015" name="BMC Genomics">
        <title>Insights from the genome of Ophiocordyceps polyrhachis-furcata to pathogenicity and host specificity in insect fungi.</title>
        <authorList>
            <person name="Wichadakul D."/>
            <person name="Kobmoo N."/>
            <person name="Ingsriswang S."/>
            <person name="Tangphatsornruang S."/>
            <person name="Chantasingh D."/>
            <person name="Luangsa-ard J.J."/>
            <person name="Eurwilaichitr L."/>
        </authorList>
    </citation>
    <scope>NUCLEOTIDE SEQUENCE [LARGE SCALE GENOMIC DNA]</scope>
    <source>
        <strain evidence="3 4">BCC 54312</strain>
    </source>
</reference>
<evidence type="ECO:0000256" key="2">
    <source>
        <dbReference type="SAM" id="MobiDB-lite"/>
    </source>
</evidence>
<dbReference type="STRING" id="1330021.A0A367L235"/>
<dbReference type="Proteomes" id="UP000253664">
    <property type="component" value="Unassembled WGS sequence"/>
</dbReference>
<feature type="compositionally biased region" description="Low complexity" evidence="2">
    <location>
        <begin position="260"/>
        <end position="274"/>
    </location>
</feature>
<dbReference type="OrthoDB" id="3364649at2759"/>
<evidence type="ECO:0000256" key="1">
    <source>
        <dbReference type="SAM" id="Coils"/>
    </source>
</evidence>
<dbReference type="AlphaFoldDB" id="A0A367L235"/>
<feature type="compositionally biased region" description="Low complexity" evidence="2">
    <location>
        <begin position="56"/>
        <end position="75"/>
    </location>
</feature>
<dbReference type="EMBL" id="LKCN02000019">
    <property type="protein sequence ID" value="RCI08478.1"/>
    <property type="molecule type" value="Genomic_DNA"/>
</dbReference>
<keyword evidence="1" id="KW-0175">Coiled coil</keyword>
<sequence>MTTLVATQALHLSMGGEQKKRRTSKRLAAAADLEQDDDFEFVRMSKRPKTEKKEPASTTTTTTTMKAKTKTTTTKRGGRKAKTAGDDRKRERDSSSPDVMADQHHPPPAGSTRSSTRRRRGRPSGGGASSPPPPAAVAAAMDEEASVSLRRGTRRSLRLSGGVAVDGGGTGTTRGGGGEEGKIQTRRASRGGNEEKIQTRRASRSRNEDKIQTRRASRSADEEKIQVRKSTTRTKKRGNTNDTPVINRNKEMRRKGAPNRRSSLGSRGRRASSLIDNGQAALPHREVDSTDFYKHISADGLPEPRRMKQLLMWCGERALSEKPPHGTSGSHAILGARAIQDQLLKDFASKSEFSDWFSRDEDEVNNRRQVVLKPNPRNAELDEKMAALEAKIARLREEKKAWLLMSKPPPEQARLSFSDESLAAADLDLLDADDRAVARFLGDSEESFAVARTRTEEQLREVHESMALQVDQLADGVHKLEQRVLVAEDEAGQVLRLGAVRLKEREERERERAGTREEETVAKVLRSLSRIMPRGEGDGGG</sequence>
<comment type="caution">
    <text evidence="3">The sequence shown here is derived from an EMBL/GenBank/DDBJ whole genome shotgun (WGS) entry which is preliminary data.</text>
</comment>
<protein>
    <recommendedName>
        <fullName evidence="5">Kinetochore protein mis13</fullName>
    </recommendedName>
</protein>
<feature type="compositionally biased region" description="Gly residues" evidence="2">
    <location>
        <begin position="164"/>
        <end position="176"/>
    </location>
</feature>
<dbReference type="GO" id="GO:0051301">
    <property type="term" value="P:cell division"/>
    <property type="evidence" value="ECO:0007669"/>
    <property type="project" value="InterPro"/>
</dbReference>
<dbReference type="GO" id="GO:0000444">
    <property type="term" value="C:MIS12/MIND type complex"/>
    <property type="evidence" value="ECO:0007669"/>
    <property type="project" value="InterPro"/>
</dbReference>
<name>A0A367L235_9HYPO</name>
<dbReference type="InterPro" id="IPR013218">
    <property type="entry name" value="Dsn1/Mis13"/>
</dbReference>
<feature type="compositionally biased region" description="Basic and acidic residues" evidence="2">
    <location>
        <begin position="83"/>
        <end position="105"/>
    </location>
</feature>
<dbReference type="PANTHER" id="PTHR14778:SF2">
    <property type="entry name" value="KINETOCHORE-ASSOCIATED PROTEIN DSN1 HOMOLOG"/>
    <property type="match status" value="1"/>
</dbReference>
<organism evidence="3 4">
    <name type="scientific">Ophiocordyceps polyrhachis-furcata BCC 54312</name>
    <dbReference type="NCBI Taxonomy" id="1330021"/>
    <lineage>
        <taxon>Eukaryota</taxon>
        <taxon>Fungi</taxon>
        <taxon>Dikarya</taxon>
        <taxon>Ascomycota</taxon>
        <taxon>Pezizomycotina</taxon>
        <taxon>Sordariomycetes</taxon>
        <taxon>Hypocreomycetidae</taxon>
        <taxon>Hypocreales</taxon>
        <taxon>Ophiocordycipitaceae</taxon>
        <taxon>Ophiocordyceps</taxon>
    </lineage>
</organism>
<evidence type="ECO:0000313" key="4">
    <source>
        <dbReference type="Proteomes" id="UP000253664"/>
    </source>
</evidence>